<comment type="function">
    <text evidence="8">May be involved in fusion of retrograde transport vesicles derived from an endocytic compartment with the Golgi complex.</text>
</comment>
<evidence type="ECO:0000256" key="4">
    <source>
        <dbReference type="ARBA" id="ARBA00022927"/>
    </source>
</evidence>
<protein>
    <recommendedName>
        <fullName evidence="8">Vesicle transport protein</fullName>
    </recommendedName>
</protein>
<dbReference type="GO" id="GO:0015031">
    <property type="term" value="P:protein transport"/>
    <property type="evidence" value="ECO:0007669"/>
    <property type="project" value="UniProtKB-KW"/>
</dbReference>
<comment type="similarity">
    <text evidence="7 8">Belongs to the SFT2 family.</text>
</comment>
<dbReference type="InterPro" id="IPR007305">
    <property type="entry name" value="Vesicle_transpt_Got1/SFT2"/>
</dbReference>
<dbReference type="Pfam" id="PF04178">
    <property type="entry name" value="Got1"/>
    <property type="match status" value="1"/>
</dbReference>
<name>A0A067C5C8_SAPPC</name>
<dbReference type="OMA" id="QCCALTW"/>
<dbReference type="GO" id="GO:0016020">
    <property type="term" value="C:membrane"/>
    <property type="evidence" value="ECO:0007669"/>
    <property type="project" value="UniProtKB-SubCell"/>
</dbReference>
<dbReference type="GO" id="GO:0012505">
    <property type="term" value="C:endomembrane system"/>
    <property type="evidence" value="ECO:0007669"/>
    <property type="project" value="UniProtKB-ARBA"/>
</dbReference>
<gene>
    <name evidence="9" type="ORF">SPRG_10427</name>
</gene>
<keyword evidence="4 8" id="KW-0653">Protein transport</keyword>
<dbReference type="KEGG" id="spar:SPRG_10427"/>
<dbReference type="RefSeq" id="XP_012204945.1">
    <property type="nucleotide sequence ID" value="XM_012349555.1"/>
</dbReference>
<dbReference type="AlphaFoldDB" id="A0A067C5C8"/>
<evidence type="ECO:0000256" key="2">
    <source>
        <dbReference type="ARBA" id="ARBA00022448"/>
    </source>
</evidence>
<accession>A0A067C5C8</accession>
<feature type="transmembrane region" description="Helical" evidence="8">
    <location>
        <begin position="52"/>
        <end position="72"/>
    </location>
</feature>
<dbReference type="EMBL" id="KK583243">
    <property type="protein sequence ID" value="KDO24350.1"/>
    <property type="molecule type" value="Genomic_DNA"/>
</dbReference>
<evidence type="ECO:0000313" key="10">
    <source>
        <dbReference type="Proteomes" id="UP000030745"/>
    </source>
</evidence>
<feature type="transmembrane region" description="Helical" evidence="8">
    <location>
        <begin position="28"/>
        <end position="46"/>
    </location>
</feature>
<dbReference type="GeneID" id="24132538"/>
<feature type="transmembrane region" description="Helical" evidence="8">
    <location>
        <begin position="92"/>
        <end position="110"/>
    </location>
</feature>
<evidence type="ECO:0000256" key="8">
    <source>
        <dbReference type="RuleBase" id="RU363111"/>
    </source>
</evidence>
<dbReference type="GO" id="GO:0016192">
    <property type="term" value="P:vesicle-mediated transport"/>
    <property type="evidence" value="ECO:0007669"/>
    <property type="project" value="InterPro"/>
</dbReference>
<dbReference type="OrthoDB" id="73614at2759"/>
<reference evidence="9 10" key="1">
    <citation type="journal article" date="2013" name="PLoS Genet.">
        <title>Distinctive expansion of potential virulence genes in the genome of the oomycete fish pathogen Saprolegnia parasitica.</title>
        <authorList>
            <person name="Jiang R.H."/>
            <person name="de Bruijn I."/>
            <person name="Haas B.J."/>
            <person name="Belmonte R."/>
            <person name="Lobach L."/>
            <person name="Christie J."/>
            <person name="van den Ackerveken G."/>
            <person name="Bottin A."/>
            <person name="Bulone V."/>
            <person name="Diaz-Moreno S.M."/>
            <person name="Dumas B."/>
            <person name="Fan L."/>
            <person name="Gaulin E."/>
            <person name="Govers F."/>
            <person name="Grenville-Briggs L.J."/>
            <person name="Horner N.R."/>
            <person name="Levin J.Z."/>
            <person name="Mammella M."/>
            <person name="Meijer H.J."/>
            <person name="Morris P."/>
            <person name="Nusbaum C."/>
            <person name="Oome S."/>
            <person name="Phillips A.J."/>
            <person name="van Rooyen D."/>
            <person name="Rzeszutek E."/>
            <person name="Saraiva M."/>
            <person name="Secombes C.J."/>
            <person name="Seidl M.F."/>
            <person name="Snel B."/>
            <person name="Stassen J.H."/>
            <person name="Sykes S."/>
            <person name="Tripathy S."/>
            <person name="van den Berg H."/>
            <person name="Vega-Arreguin J.C."/>
            <person name="Wawra S."/>
            <person name="Young S.K."/>
            <person name="Zeng Q."/>
            <person name="Dieguez-Uribeondo J."/>
            <person name="Russ C."/>
            <person name="Tyler B.M."/>
            <person name="van West P."/>
        </authorList>
    </citation>
    <scope>NUCLEOTIDE SEQUENCE [LARGE SCALE GENOMIC DNA]</scope>
    <source>
        <strain evidence="9 10">CBS 223.65</strain>
    </source>
</reference>
<dbReference type="InterPro" id="IPR011691">
    <property type="entry name" value="Vesicle_transpt_SFT2"/>
</dbReference>
<dbReference type="GO" id="GO:0005737">
    <property type="term" value="C:cytoplasm"/>
    <property type="evidence" value="ECO:0007669"/>
    <property type="project" value="UniProtKB-ARBA"/>
</dbReference>
<dbReference type="PANTHER" id="PTHR23137">
    <property type="entry name" value="VESICLE TRANSPORT PROTEIN-RELATED"/>
    <property type="match status" value="1"/>
</dbReference>
<evidence type="ECO:0000256" key="1">
    <source>
        <dbReference type="ARBA" id="ARBA00004141"/>
    </source>
</evidence>
<keyword evidence="3 8" id="KW-0812">Transmembrane</keyword>
<keyword evidence="10" id="KW-1185">Reference proteome</keyword>
<organism evidence="9 10">
    <name type="scientific">Saprolegnia parasitica (strain CBS 223.65)</name>
    <dbReference type="NCBI Taxonomy" id="695850"/>
    <lineage>
        <taxon>Eukaryota</taxon>
        <taxon>Sar</taxon>
        <taxon>Stramenopiles</taxon>
        <taxon>Oomycota</taxon>
        <taxon>Saprolegniomycetes</taxon>
        <taxon>Saprolegniales</taxon>
        <taxon>Saprolegniaceae</taxon>
        <taxon>Saprolegnia</taxon>
    </lineage>
</organism>
<evidence type="ECO:0000256" key="5">
    <source>
        <dbReference type="ARBA" id="ARBA00022989"/>
    </source>
</evidence>
<evidence type="ECO:0000256" key="3">
    <source>
        <dbReference type="ARBA" id="ARBA00022692"/>
    </source>
</evidence>
<keyword evidence="2 8" id="KW-0813">Transport</keyword>
<comment type="subcellular location">
    <subcellularLocation>
        <location evidence="1 8">Membrane</location>
        <topology evidence="1 8">Multi-pass membrane protein</topology>
    </subcellularLocation>
</comment>
<feature type="transmembrane region" description="Helical" evidence="8">
    <location>
        <begin position="116"/>
        <end position="135"/>
    </location>
</feature>
<proteinExistence type="inferred from homology"/>
<keyword evidence="5 8" id="KW-1133">Transmembrane helix</keyword>
<dbReference type="Proteomes" id="UP000030745">
    <property type="component" value="Unassembled WGS sequence"/>
</dbReference>
<evidence type="ECO:0000256" key="6">
    <source>
        <dbReference type="ARBA" id="ARBA00023136"/>
    </source>
</evidence>
<dbReference type="VEuPathDB" id="FungiDB:SPRG_10427"/>
<evidence type="ECO:0000256" key="7">
    <source>
        <dbReference type="ARBA" id="ARBA00025800"/>
    </source>
</evidence>
<sequence length="151" mass="16827">MLPTTLKESFLGQDDQAQAQDARNTQRFLTTLGLGLVLFLVSFFVLPLSMAAFGVLYSSGSLIIMLSTLFVAGPRQQWANLQEKDRLPCFTAYLSTIGLTLMFALCPGLWFRSILVFISVFVQCCALTWYCLSYFPRAQAGLRACLHFAFG</sequence>
<evidence type="ECO:0000313" key="9">
    <source>
        <dbReference type="EMBL" id="KDO24350.1"/>
    </source>
</evidence>
<keyword evidence="6 8" id="KW-0472">Membrane</keyword>